<dbReference type="NCBIfam" id="TIGR03954">
    <property type="entry name" value="integ_memb_HG"/>
    <property type="match status" value="1"/>
</dbReference>
<evidence type="ECO:0000256" key="4">
    <source>
        <dbReference type="ARBA" id="ARBA00022989"/>
    </source>
</evidence>
<feature type="transmembrane region" description="Helical" evidence="6">
    <location>
        <begin position="6"/>
        <end position="25"/>
    </location>
</feature>
<sequence length="105" mass="11949">MFSTAIGRLRIISVIEGLSFLYLLYHSIYTKRILGVEDAIRVPGMIHGLLFCLFCIALLDAMLAHKWKLKIPSLIFLASLIPFAPIWVEIWLKKQSEKDQSVTSS</sequence>
<evidence type="ECO:0000256" key="6">
    <source>
        <dbReference type="SAM" id="Phobius"/>
    </source>
</evidence>
<keyword evidence="2" id="KW-1003">Cell membrane</keyword>
<dbReference type="InterPro" id="IPR023845">
    <property type="entry name" value="DUF3817_TM"/>
</dbReference>
<evidence type="ECO:0000256" key="3">
    <source>
        <dbReference type="ARBA" id="ARBA00022692"/>
    </source>
</evidence>
<comment type="caution">
    <text evidence="8">The sequence shown here is derived from an EMBL/GenBank/DDBJ whole genome shotgun (WGS) entry which is preliminary data.</text>
</comment>
<protein>
    <submittedName>
        <fullName evidence="8">DUF3817 domain-containing protein</fullName>
    </submittedName>
</protein>
<dbReference type="AlphaFoldDB" id="A0AAE2S9E2"/>
<dbReference type="PANTHER" id="PTHR40077">
    <property type="entry name" value="MEMBRANE PROTEIN-RELATED"/>
    <property type="match status" value="1"/>
</dbReference>
<dbReference type="RefSeq" id="WP_309488739.1">
    <property type="nucleotide sequence ID" value="NZ_JAENIG010000002.1"/>
</dbReference>
<accession>A0AAE2S9E2</accession>
<dbReference type="EMBL" id="JAENIG010000002">
    <property type="protein sequence ID" value="MBK1854133.1"/>
    <property type="molecule type" value="Genomic_DNA"/>
</dbReference>
<evidence type="ECO:0000256" key="1">
    <source>
        <dbReference type="ARBA" id="ARBA00004651"/>
    </source>
</evidence>
<feature type="domain" description="DUF3817" evidence="7">
    <location>
        <begin position="7"/>
        <end position="94"/>
    </location>
</feature>
<dbReference type="PANTHER" id="PTHR40077:SF1">
    <property type="entry name" value="MEMBRANE PROTEIN"/>
    <property type="match status" value="1"/>
</dbReference>
<reference evidence="8" key="1">
    <citation type="submission" date="2021-01" db="EMBL/GenBank/DDBJ databases">
        <title>Modified the classification status of verrucomicrobia.</title>
        <authorList>
            <person name="Feng X."/>
        </authorList>
    </citation>
    <scope>NUCLEOTIDE SEQUENCE</scope>
    <source>
        <strain evidence="8">5K15</strain>
    </source>
</reference>
<keyword evidence="5 6" id="KW-0472">Membrane</keyword>
<gene>
    <name evidence="8" type="ORF">JIN83_04145</name>
</gene>
<organism evidence="8 9">
    <name type="scientific">Oceaniferula flava</name>
    <dbReference type="NCBI Taxonomy" id="2800421"/>
    <lineage>
        <taxon>Bacteria</taxon>
        <taxon>Pseudomonadati</taxon>
        <taxon>Verrucomicrobiota</taxon>
        <taxon>Verrucomicrobiia</taxon>
        <taxon>Verrucomicrobiales</taxon>
        <taxon>Verrucomicrobiaceae</taxon>
        <taxon>Oceaniferula</taxon>
    </lineage>
</organism>
<keyword evidence="3 6" id="KW-0812">Transmembrane</keyword>
<proteinExistence type="predicted"/>
<dbReference type="Proteomes" id="UP000634206">
    <property type="component" value="Unassembled WGS sequence"/>
</dbReference>
<evidence type="ECO:0000256" key="5">
    <source>
        <dbReference type="ARBA" id="ARBA00023136"/>
    </source>
</evidence>
<evidence type="ECO:0000259" key="7">
    <source>
        <dbReference type="Pfam" id="PF12823"/>
    </source>
</evidence>
<dbReference type="GO" id="GO:0005886">
    <property type="term" value="C:plasma membrane"/>
    <property type="evidence" value="ECO:0007669"/>
    <property type="project" value="UniProtKB-SubCell"/>
</dbReference>
<evidence type="ECO:0000313" key="8">
    <source>
        <dbReference type="EMBL" id="MBK1854133.1"/>
    </source>
</evidence>
<name>A0AAE2S9E2_9BACT</name>
<evidence type="ECO:0000313" key="9">
    <source>
        <dbReference type="Proteomes" id="UP000634206"/>
    </source>
</evidence>
<evidence type="ECO:0000256" key="2">
    <source>
        <dbReference type="ARBA" id="ARBA00022475"/>
    </source>
</evidence>
<keyword evidence="9" id="KW-1185">Reference proteome</keyword>
<comment type="subcellular location">
    <subcellularLocation>
        <location evidence="1">Cell membrane</location>
        <topology evidence="1">Multi-pass membrane protein</topology>
    </subcellularLocation>
</comment>
<dbReference type="Pfam" id="PF12823">
    <property type="entry name" value="DUF3817"/>
    <property type="match status" value="1"/>
</dbReference>
<keyword evidence="4 6" id="KW-1133">Transmembrane helix</keyword>
<feature type="transmembrane region" description="Helical" evidence="6">
    <location>
        <begin position="71"/>
        <end position="92"/>
    </location>
</feature>
<feature type="transmembrane region" description="Helical" evidence="6">
    <location>
        <begin position="46"/>
        <end position="65"/>
    </location>
</feature>